<evidence type="ECO:0000313" key="1">
    <source>
        <dbReference type="EMBL" id="GFQ96396.1"/>
    </source>
</evidence>
<dbReference type="AlphaFoldDB" id="A0A8X6L5N2"/>
<gene>
    <name evidence="1" type="ORF">TNCT_274831</name>
</gene>
<sequence>MWLRAFLNEIKHLFSYLHGCIKKRLSIIAHAQIADSSVQTHLEESPLFLLRSVSPPPVATGVKRNPRRSPGSNVTCAPVTLFLYSLLSPFAIPTIGMETSAIMKSHLKFRLSSKLKLIVLVPKVFILVLFAAESSKEWFGAMFLYLGGEMQEISLPVSIGNFILVPASY</sequence>
<keyword evidence="2" id="KW-1185">Reference proteome</keyword>
<comment type="caution">
    <text evidence="1">The sequence shown here is derived from an EMBL/GenBank/DDBJ whole genome shotgun (WGS) entry which is preliminary data.</text>
</comment>
<dbReference type="Proteomes" id="UP000887116">
    <property type="component" value="Unassembled WGS sequence"/>
</dbReference>
<evidence type="ECO:0000313" key="2">
    <source>
        <dbReference type="Proteomes" id="UP000887116"/>
    </source>
</evidence>
<dbReference type="EMBL" id="BMAO01034424">
    <property type="protein sequence ID" value="GFQ96396.1"/>
    <property type="molecule type" value="Genomic_DNA"/>
</dbReference>
<organism evidence="1 2">
    <name type="scientific">Trichonephila clavata</name>
    <name type="common">Joro spider</name>
    <name type="synonym">Nephila clavata</name>
    <dbReference type="NCBI Taxonomy" id="2740835"/>
    <lineage>
        <taxon>Eukaryota</taxon>
        <taxon>Metazoa</taxon>
        <taxon>Ecdysozoa</taxon>
        <taxon>Arthropoda</taxon>
        <taxon>Chelicerata</taxon>
        <taxon>Arachnida</taxon>
        <taxon>Araneae</taxon>
        <taxon>Araneomorphae</taxon>
        <taxon>Entelegynae</taxon>
        <taxon>Araneoidea</taxon>
        <taxon>Nephilidae</taxon>
        <taxon>Trichonephila</taxon>
    </lineage>
</organism>
<reference evidence="1" key="1">
    <citation type="submission" date="2020-07" db="EMBL/GenBank/DDBJ databases">
        <title>Multicomponent nature underlies the extraordinary mechanical properties of spider dragline silk.</title>
        <authorList>
            <person name="Kono N."/>
            <person name="Nakamura H."/>
            <person name="Mori M."/>
            <person name="Yoshida Y."/>
            <person name="Ohtoshi R."/>
            <person name="Malay A.D."/>
            <person name="Moran D.A.P."/>
            <person name="Tomita M."/>
            <person name="Numata K."/>
            <person name="Arakawa K."/>
        </authorList>
    </citation>
    <scope>NUCLEOTIDE SEQUENCE</scope>
</reference>
<name>A0A8X6L5N2_TRICU</name>
<protein>
    <submittedName>
        <fullName evidence="1">Uncharacterized protein</fullName>
    </submittedName>
</protein>
<accession>A0A8X6L5N2</accession>
<proteinExistence type="predicted"/>